<dbReference type="EC" id="2.7.7.49" evidence="1"/>
<comment type="caution">
    <text evidence="3">The sequence shown here is derived from an EMBL/GenBank/DDBJ whole genome shotgun (WGS) entry which is preliminary data.</text>
</comment>
<gene>
    <name evidence="3" type="ORF">MEUPH1_LOCUS24067</name>
</gene>
<evidence type="ECO:0000259" key="2">
    <source>
        <dbReference type="Pfam" id="PF17921"/>
    </source>
</evidence>
<feature type="domain" description="Integrase zinc-binding" evidence="2">
    <location>
        <begin position="125"/>
        <end position="178"/>
    </location>
</feature>
<reference evidence="3 4" key="1">
    <citation type="submission" date="2023-01" db="EMBL/GenBank/DDBJ databases">
        <authorList>
            <person name="Whitehead M."/>
        </authorList>
    </citation>
    <scope>NUCLEOTIDE SEQUENCE [LARGE SCALE GENOMIC DNA]</scope>
</reference>
<accession>A0AAV0XN43</accession>
<keyword evidence="4" id="KW-1185">Reference proteome</keyword>
<dbReference type="Pfam" id="PF17921">
    <property type="entry name" value="Integrase_H2C2"/>
    <property type="match status" value="1"/>
</dbReference>
<sequence>MYAANRLQRWAYVLSAFDFEIVFVKSEQNPADFLSRIKLDNYGISPPEQQCVNFIHDNCPFIINWHKIKTQTRVDSTLSRVIRAINTDNWPTDAHKDAHLKPYFSRKHEITTEQDCLMWGYRIIIPDKFRAALLRELHSVHSGMSSMKAIARSYFWWPKLDSDIEDIARRCENCIQIRPAPPRAVLSPWKWPEQPWTRLHVDFLGPYKNKNFLVVIDATSKWLEAFETNLC</sequence>
<dbReference type="InterPro" id="IPR050951">
    <property type="entry name" value="Retrovirus_Pol_polyprotein"/>
</dbReference>
<dbReference type="EMBL" id="CARXXK010000095">
    <property type="protein sequence ID" value="CAI6369880.1"/>
    <property type="molecule type" value="Genomic_DNA"/>
</dbReference>
<evidence type="ECO:0000313" key="4">
    <source>
        <dbReference type="Proteomes" id="UP001160148"/>
    </source>
</evidence>
<dbReference type="FunFam" id="1.10.340.70:FF:000003">
    <property type="entry name" value="Protein CBG25708"/>
    <property type="match status" value="1"/>
</dbReference>
<dbReference type="PANTHER" id="PTHR37984:SF5">
    <property type="entry name" value="PROTEIN NYNRIN-LIKE"/>
    <property type="match status" value="1"/>
</dbReference>
<dbReference type="AlphaFoldDB" id="A0AAV0XN43"/>
<dbReference type="GO" id="GO:0003676">
    <property type="term" value="F:nucleic acid binding"/>
    <property type="evidence" value="ECO:0007669"/>
    <property type="project" value="InterPro"/>
</dbReference>
<proteinExistence type="predicted"/>
<dbReference type="PANTHER" id="PTHR37984">
    <property type="entry name" value="PROTEIN CBG26694"/>
    <property type="match status" value="1"/>
</dbReference>
<dbReference type="InterPro" id="IPR041588">
    <property type="entry name" value="Integrase_H2C2"/>
</dbReference>
<protein>
    <recommendedName>
        <fullName evidence="1">RNA-directed DNA polymerase</fullName>
        <ecNumber evidence="1">2.7.7.49</ecNumber>
    </recommendedName>
</protein>
<dbReference type="Proteomes" id="UP001160148">
    <property type="component" value="Unassembled WGS sequence"/>
</dbReference>
<evidence type="ECO:0000256" key="1">
    <source>
        <dbReference type="ARBA" id="ARBA00012493"/>
    </source>
</evidence>
<evidence type="ECO:0000313" key="3">
    <source>
        <dbReference type="EMBL" id="CAI6369880.1"/>
    </source>
</evidence>
<dbReference type="GO" id="GO:0003964">
    <property type="term" value="F:RNA-directed DNA polymerase activity"/>
    <property type="evidence" value="ECO:0007669"/>
    <property type="project" value="UniProtKB-EC"/>
</dbReference>
<dbReference type="Gene3D" id="3.30.420.10">
    <property type="entry name" value="Ribonuclease H-like superfamily/Ribonuclease H"/>
    <property type="match status" value="1"/>
</dbReference>
<dbReference type="InterPro" id="IPR036397">
    <property type="entry name" value="RNaseH_sf"/>
</dbReference>
<name>A0AAV0XN43_9HEMI</name>
<dbReference type="Gene3D" id="1.10.340.70">
    <property type="match status" value="1"/>
</dbReference>
<organism evidence="3 4">
    <name type="scientific">Macrosiphum euphorbiae</name>
    <name type="common">potato aphid</name>
    <dbReference type="NCBI Taxonomy" id="13131"/>
    <lineage>
        <taxon>Eukaryota</taxon>
        <taxon>Metazoa</taxon>
        <taxon>Ecdysozoa</taxon>
        <taxon>Arthropoda</taxon>
        <taxon>Hexapoda</taxon>
        <taxon>Insecta</taxon>
        <taxon>Pterygota</taxon>
        <taxon>Neoptera</taxon>
        <taxon>Paraneoptera</taxon>
        <taxon>Hemiptera</taxon>
        <taxon>Sternorrhyncha</taxon>
        <taxon>Aphidomorpha</taxon>
        <taxon>Aphidoidea</taxon>
        <taxon>Aphididae</taxon>
        <taxon>Macrosiphini</taxon>
        <taxon>Macrosiphum</taxon>
    </lineage>
</organism>